<proteinExistence type="predicted"/>
<comment type="caution">
    <text evidence="1">The sequence shown here is derived from an EMBL/GenBank/DDBJ whole genome shotgun (WGS) entry which is preliminary data.</text>
</comment>
<reference evidence="1 2" key="1">
    <citation type="journal article" date="2019" name="Int. J. Syst. Evol. Microbiol.">
        <title>The Global Catalogue of Microorganisms (GCM) 10K type strain sequencing project: providing services to taxonomists for standard genome sequencing and annotation.</title>
        <authorList>
            <consortium name="The Broad Institute Genomics Platform"/>
            <consortium name="The Broad Institute Genome Sequencing Center for Infectious Disease"/>
            <person name="Wu L."/>
            <person name="Ma J."/>
        </authorList>
    </citation>
    <scope>NUCLEOTIDE SEQUENCE [LARGE SCALE GENOMIC DNA]</scope>
    <source>
        <strain evidence="1 2">JCM 14326</strain>
    </source>
</reference>
<accession>A0ABN2NLW5</accession>
<sequence>MAALPALVGRDASVDIAEGDREGTDSSLELLHALVSALPWWPENTELGIAFEETYLTLVALQGRIVVRTRYPAMLTEAVPDPVDPAQVGWRQVGDRQIQLIGSTLTETDYGDFLRTLDLTVRQSLGERRLTGFIYSTTEPAPVR</sequence>
<name>A0ABN2NLW5_9MICO</name>
<keyword evidence="2" id="KW-1185">Reference proteome</keyword>
<evidence type="ECO:0000313" key="2">
    <source>
        <dbReference type="Proteomes" id="UP001501094"/>
    </source>
</evidence>
<organism evidence="1 2">
    <name type="scientific">Myceligenerans crystallogenes</name>
    <dbReference type="NCBI Taxonomy" id="316335"/>
    <lineage>
        <taxon>Bacteria</taxon>
        <taxon>Bacillati</taxon>
        <taxon>Actinomycetota</taxon>
        <taxon>Actinomycetes</taxon>
        <taxon>Micrococcales</taxon>
        <taxon>Promicromonosporaceae</taxon>
        <taxon>Myceligenerans</taxon>
    </lineage>
</organism>
<dbReference type="Proteomes" id="UP001501094">
    <property type="component" value="Unassembled WGS sequence"/>
</dbReference>
<protein>
    <submittedName>
        <fullName evidence="1">Uncharacterized protein</fullName>
    </submittedName>
</protein>
<dbReference type="RefSeq" id="WP_344105440.1">
    <property type="nucleotide sequence ID" value="NZ_BAAANL010000008.1"/>
</dbReference>
<dbReference type="EMBL" id="BAAANL010000008">
    <property type="protein sequence ID" value="GAA1872625.1"/>
    <property type="molecule type" value="Genomic_DNA"/>
</dbReference>
<evidence type="ECO:0000313" key="1">
    <source>
        <dbReference type="EMBL" id="GAA1872625.1"/>
    </source>
</evidence>
<gene>
    <name evidence="1" type="ORF">GCM10009751_34980</name>
</gene>